<feature type="transmembrane region" description="Helical" evidence="1">
    <location>
        <begin position="149"/>
        <end position="170"/>
    </location>
</feature>
<name>A0A368NY94_AGRVI</name>
<sequence length="263" mass="30011">MKLCIKGPGRQFCRARSFLSEPCVSNISTASSHQSHQCCLCHKTVPARHLHAVNSMRSSLIELIEAQCGPLAADARICDDDLSALRRQRVEKLLQEERGELSDLDRRVIADLGRDVSTVQTAAAENERPLRFGDRASDAVASFGGSWRFIIIFSIILVTWMAINSIGLFLRPFDPYPYILLNLLLSCVAAMQAPIIMMSQKRQEEKDRQRAENDYMINLRAELEIRQLHEKIDHQMAHQWARLAELQQIQIDLLEGRIYKKDI</sequence>
<dbReference type="Proteomes" id="UP000436911">
    <property type="component" value="Unassembled WGS sequence"/>
</dbReference>
<feature type="transmembrane region" description="Helical" evidence="1">
    <location>
        <begin position="176"/>
        <end position="198"/>
    </location>
</feature>
<evidence type="ECO:0000313" key="3">
    <source>
        <dbReference type="Proteomes" id="UP000436911"/>
    </source>
</evidence>
<reference evidence="2 3" key="1">
    <citation type="submission" date="2018-08" db="EMBL/GenBank/DDBJ databases">
        <title>Genome sequencing of Agrobacterium vitis strain ICMP 10754.</title>
        <authorList>
            <person name="Visnovsky S.B."/>
            <person name="Pitman A.R."/>
        </authorList>
    </citation>
    <scope>NUCLEOTIDE SEQUENCE [LARGE SCALE GENOMIC DNA]</scope>
    <source>
        <strain evidence="2 3">ICMP 10754</strain>
    </source>
</reference>
<dbReference type="EMBL" id="QUSG01000005">
    <property type="protein sequence ID" value="KAA3527942.1"/>
    <property type="molecule type" value="Genomic_DNA"/>
</dbReference>
<dbReference type="OrthoDB" id="9795736at2"/>
<dbReference type="Pfam" id="PF06210">
    <property type="entry name" value="DUF1003"/>
    <property type="match status" value="1"/>
</dbReference>
<keyword evidence="1" id="KW-0812">Transmembrane</keyword>
<dbReference type="PANTHER" id="PTHR41386:SF1">
    <property type="entry name" value="MEMBRANE PROTEIN"/>
    <property type="match status" value="1"/>
</dbReference>
<proteinExistence type="predicted"/>
<keyword evidence="1" id="KW-1133">Transmembrane helix</keyword>
<gene>
    <name evidence="2" type="ORF">DXT89_11820</name>
</gene>
<comment type="caution">
    <text evidence="2">The sequence shown here is derived from an EMBL/GenBank/DDBJ whole genome shotgun (WGS) entry which is preliminary data.</text>
</comment>
<protein>
    <submittedName>
        <fullName evidence="2">DUF1003 domain-containing protein</fullName>
    </submittedName>
</protein>
<accession>A0A368NY94</accession>
<dbReference type="AlphaFoldDB" id="A0A368NY94"/>
<dbReference type="PANTHER" id="PTHR41386">
    <property type="entry name" value="INTEGRAL MEMBRANE PROTEIN-RELATED"/>
    <property type="match status" value="1"/>
</dbReference>
<organism evidence="2 3">
    <name type="scientific">Agrobacterium vitis</name>
    <name type="common">Rhizobium vitis</name>
    <dbReference type="NCBI Taxonomy" id="373"/>
    <lineage>
        <taxon>Bacteria</taxon>
        <taxon>Pseudomonadati</taxon>
        <taxon>Pseudomonadota</taxon>
        <taxon>Alphaproteobacteria</taxon>
        <taxon>Hyphomicrobiales</taxon>
        <taxon>Rhizobiaceae</taxon>
        <taxon>Rhizobium/Agrobacterium group</taxon>
        <taxon>Agrobacterium</taxon>
    </lineage>
</organism>
<evidence type="ECO:0000256" key="1">
    <source>
        <dbReference type="SAM" id="Phobius"/>
    </source>
</evidence>
<evidence type="ECO:0000313" key="2">
    <source>
        <dbReference type="EMBL" id="KAA3527942.1"/>
    </source>
</evidence>
<keyword evidence="1" id="KW-0472">Membrane</keyword>
<dbReference type="InterPro" id="IPR010406">
    <property type="entry name" value="DUF1003"/>
</dbReference>